<dbReference type="OrthoDB" id="4411341at2759"/>
<dbReference type="Proteomes" id="UP000184499">
    <property type="component" value="Unassembled WGS sequence"/>
</dbReference>
<dbReference type="OMA" id="RPKENTF"/>
<feature type="region of interest" description="Disordered" evidence="1">
    <location>
        <begin position="1"/>
        <end position="60"/>
    </location>
</feature>
<dbReference type="VEuPathDB" id="FungiDB:ASPBRDRAFT_118771"/>
<gene>
    <name evidence="2" type="ORF">ASPBRDRAFT_118771</name>
</gene>
<evidence type="ECO:0000313" key="3">
    <source>
        <dbReference type="Proteomes" id="UP000184499"/>
    </source>
</evidence>
<sequence>MTPPAFTKPVAIMQESKSSGPEPPFCRGSVNLQNSSSRLQHKPLEDHSARPTMTRSDSHDTDAFHIFPMDVDKEHPTNHLASTCKMLETLSDKDTAIHQGTPGLFDDTFAFDNWYESTTGPYGKSGRDTPSPTRPEKNSLVILNEKSLSERNSRGPVERPAWKPPRPPKPRFLSRVDVAGSETYENATPCPMPASRDGPVDHKWLAPRAQLSTPLGCSRSRIRLANRAIFLQGTDTDISKRPRGPWSDPKLGLSRYLSRPAKRETKSHLIKNDLSGSFPAPLPSIDGLPLRHDLRIVKPRTANIYAQNRSDTLESHQEVQESSLKRIINWFGKLLSWDSHLSKPKERSVVSMSLVGQRSLQHAHSGFTSYEFSVSINWPNTSGSIEFRQGQVINLPASPNKATRLFRADITLPHFATRILVSFCTVFRSPMSKEVVAIFVQLFMRFVGLPVLYVLKRFSINLTIHQRESATT</sequence>
<keyword evidence="3" id="KW-1185">Reference proteome</keyword>
<dbReference type="GeneID" id="93569680"/>
<name>A0A1L9UTT1_ASPBC</name>
<accession>A0A1L9UTT1</accession>
<dbReference type="EMBL" id="KV878681">
    <property type="protein sequence ID" value="OJJ74982.1"/>
    <property type="molecule type" value="Genomic_DNA"/>
</dbReference>
<proteinExistence type="predicted"/>
<organism evidence="2 3">
    <name type="scientific">Aspergillus brasiliensis (strain CBS 101740 / IMI 381727 / IBT 21946)</name>
    <dbReference type="NCBI Taxonomy" id="767769"/>
    <lineage>
        <taxon>Eukaryota</taxon>
        <taxon>Fungi</taxon>
        <taxon>Dikarya</taxon>
        <taxon>Ascomycota</taxon>
        <taxon>Pezizomycotina</taxon>
        <taxon>Eurotiomycetes</taxon>
        <taxon>Eurotiomycetidae</taxon>
        <taxon>Eurotiales</taxon>
        <taxon>Aspergillaceae</taxon>
        <taxon>Aspergillus</taxon>
        <taxon>Aspergillus subgen. Circumdati</taxon>
    </lineage>
</organism>
<reference evidence="3" key="1">
    <citation type="journal article" date="2017" name="Genome Biol.">
        <title>Comparative genomics reveals high biological diversity and specific adaptations in the industrially and medically important fungal genus Aspergillus.</title>
        <authorList>
            <person name="de Vries R.P."/>
            <person name="Riley R."/>
            <person name="Wiebenga A."/>
            <person name="Aguilar-Osorio G."/>
            <person name="Amillis S."/>
            <person name="Uchima C.A."/>
            <person name="Anderluh G."/>
            <person name="Asadollahi M."/>
            <person name="Askin M."/>
            <person name="Barry K."/>
            <person name="Battaglia E."/>
            <person name="Bayram O."/>
            <person name="Benocci T."/>
            <person name="Braus-Stromeyer S.A."/>
            <person name="Caldana C."/>
            <person name="Canovas D."/>
            <person name="Cerqueira G.C."/>
            <person name="Chen F."/>
            <person name="Chen W."/>
            <person name="Choi C."/>
            <person name="Clum A."/>
            <person name="Dos Santos R.A."/>
            <person name="Damasio A.R."/>
            <person name="Diallinas G."/>
            <person name="Emri T."/>
            <person name="Fekete E."/>
            <person name="Flipphi M."/>
            <person name="Freyberg S."/>
            <person name="Gallo A."/>
            <person name="Gournas C."/>
            <person name="Habgood R."/>
            <person name="Hainaut M."/>
            <person name="Harispe M.L."/>
            <person name="Henrissat B."/>
            <person name="Hilden K.S."/>
            <person name="Hope R."/>
            <person name="Hossain A."/>
            <person name="Karabika E."/>
            <person name="Karaffa L."/>
            <person name="Karanyi Z."/>
            <person name="Krasevec N."/>
            <person name="Kuo A."/>
            <person name="Kusch H."/>
            <person name="LaButti K."/>
            <person name="Lagendijk E.L."/>
            <person name="Lapidus A."/>
            <person name="Levasseur A."/>
            <person name="Lindquist E."/>
            <person name="Lipzen A."/>
            <person name="Logrieco A.F."/>
            <person name="MacCabe A."/>
            <person name="Maekelae M.R."/>
            <person name="Malavazi I."/>
            <person name="Melin P."/>
            <person name="Meyer V."/>
            <person name="Mielnichuk N."/>
            <person name="Miskei M."/>
            <person name="Molnar A.P."/>
            <person name="Mule G."/>
            <person name="Ngan C.Y."/>
            <person name="Orejas M."/>
            <person name="Orosz E."/>
            <person name="Ouedraogo J.P."/>
            <person name="Overkamp K.M."/>
            <person name="Park H.-S."/>
            <person name="Perrone G."/>
            <person name="Piumi F."/>
            <person name="Punt P.J."/>
            <person name="Ram A.F."/>
            <person name="Ramon A."/>
            <person name="Rauscher S."/>
            <person name="Record E."/>
            <person name="Riano-Pachon D.M."/>
            <person name="Robert V."/>
            <person name="Roehrig J."/>
            <person name="Ruller R."/>
            <person name="Salamov A."/>
            <person name="Salih N.S."/>
            <person name="Samson R.A."/>
            <person name="Sandor E."/>
            <person name="Sanguinetti M."/>
            <person name="Schuetze T."/>
            <person name="Sepcic K."/>
            <person name="Shelest E."/>
            <person name="Sherlock G."/>
            <person name="Sophianopoulou V."/>
            <person name="Squina F.M."/>
            <person name="Sun H."/>
            <person name="Susca A."/>
            <person name="Todd R.B."/>
            <person name="Tsang A."/>
            <person name="Unkles S.E."/>
            <person name="van de Wiele N."/>
            <person name="van Rossen-Uffink D."/>
            <person name="Oliveira J.V."/>
            <person name="Vesth T.C."/>
            <person name="Visser J."/>
            <person name="Yu J.-H."/>
            <person name="Zhou M."/>
            <person name="Andersen M.R."/>
            <person name="Archer D.B."/>
            <person name="Baker S.E."/>
            <person name="Benoit I."/>
            <person name="Brakhage A.A."/>
            <person name="Braus G.H."/>
            <person name="Fischer R."/>
            <person name="Frisvad J.C."/>
            <person name="Goldman G.H."/>
            <person name="Houbraken J."/>
            <person name="Oakley B."/>
            <person name="Pocsi I."/>
            <person name="Scazzocchio C."/>
            <person name="Seiboth B."/>
            <person name="vanKuyk P.A."/>
            <person name="Wortman J."/>
            <person name="Dyer P.S."/>
            <person name="Grigoriev I.V."/>
        </authorList>
    </citation>
    <scope>NUCLEOTIDE SEQUENCE [LARGE SCALE GENOMIC DNA]</scope>
    <source>
        <strain evidence="3">CBS 101740 / IMI 381727 / IBT 21946</strain>
    </source>
</reference>
<feature type="region of interest" description="Disordered" evidence="1">
    <location>
        <begin position="120"/>
        <end position="172"/>
    </location>
</feature>
<dbReference type="RefSeq" id="XP_067482230.1">
    <property type="nucleotide sequence ID" value="XM_067617192.1"/>
</dbReference>
<evidence type="ECO:0000313" key="2">
    <source>
        <dbReference type="EMBL" id="OJJ74982.1"/>
    </source>
</evidence>
<feature type="compositionally biased region" description="Basic and acidic residues" evidence="1">
    <location>
        <begin position="147"/>
        <end position="161"/>
    </location>
</feature>
<evidence type="ECO:0000256" key="1">
    <source>
        <dbReference type="SAM" id="MobiDB-lite"/>
    </source>
</evidence>
<dbReference type="AlphaFoldDB" id="A0A1L9UTT1"/>
<protein>
    <submittedName>
        <fullName evidence="2">Uncharacterized protein</fullName>
    </submittedName>
</protein>